<comment type="caution">
    <text evidence="1">The sequence shown here is derived from an EMBL/GenBank/DDBJ whole genome shotgun (WGS) entry which is preliminary data.</text>
</comment>
<dbReference type="InParanoid" id="K0K7C4"/>
<proteinExistence type="predicted"/>
<dbReference type="HOGENOM" id="CLU_035071_0_0_1"/>
<organism evidence="1 2">
    <name type="scientific">Wickerhamomyces ciferrii (strain ATCC 14091 / BCRC 22168 / CBS 111 / JCM 3599 / NBRC 0793 / NRRL Y-1031 F-60-10)</name>
    <name type="common">Yeast</name>
    <name type="synonym">Pichia ciferrii</name>
    <dbReference type="NCBI Taxonomy" id="1206466"/>
    <lineage>
        <taxon>Eukaryota</taxon>
        <taxon>Fungi</taxon>
        <taxon>Dikarya</taxon>
        <taxon>Ascomycota</taxon>
        <taxon>Saccharomycotina</taxon>
        <taxon>Saccharomycetes</taxon>
        <taxon>Phaffomycetales</taxon>
        <taxon>Wickerhamomycetaceae</taxon>
        <taxon>Wickerhamomyces</taxon>
    </lineage>
</organism>
<name>K0K7C4_WICCF</name>
<accession>K0K7C4</accession>
<dbReference type="AlphaFoldDB" id="K0K7C4"/>
<dbReference type="Proteomes" id="UP000009328">
    <property type="component" value="Unassembled WGS sequence"/>
</dbReference>
<protein>
    <submittedName>
        <fullName evidence="1">Uncharacterized protein</fullName>
    </submittedName>
</protein>
<evidence type="ECO:0000313" key="1">
    <source>
        <dbReference type="EMBL" id="CCH40730.1"/>
    </source>
</evidence>
<reference evidence="1 2" key="1">
    <citation type="journal article" date="2012" name="Eukaryot. Cell">
        <title>Draft genome sequence of Wickerhamomyces ciferrii NRRL Y-1031 F-60-10.</title>
        <authorList>
            <person name="Schneider J."/>
            <person name="Andrea H."/>
            <person name="Blom J."/>
            <person name="Jaenicke S."/>
            <person name="Ruckert C."/>
            <person name="Schorsch C."/>
            <person name="Szczepanowski R."/>
            <person name="Farwick M."/>
            <person name="Goesmann A."/>
            <person name="Puhler A."/>
            <person name="Schaffer S."/>
            <person name="Tauch A."/>
            <person name="Kohler T."/>
            <person name="Brinkrolf K."/>
        </authorList>
    </citation>
    <scope>NUCLEOTIDE SEQUENCE [LARGE SCALE GENOMIC DNA]</scope>
    <source>
        <strain evidence="2">ATCC 14091 / BCRC 22168 / CBS 111 / JCM 3599 / NBRC 0793 / NRRL Y-1031 F-60-10</strain>
    </source>
</reference>
<sequence length="579" mass="67538">MTLNTMISTIIATITSFLNKILETSHILFIERDILEALGIWTSYPRGIGGIYIRHSYYNTVYRPFWSLDRLTFPIRYYLSSKLNCLYEWIDSIKTMIVTNSPIKKDETRDFEDSKINIHKSASDHNGTDNDIMFPMEIWEVIAHIGNIDNLIMMSINRSFLYTFAPKIYDTLKLTIVLSPLTKMKLTDECFLKKGPDTIRDKHYDSYSIYKRHQESQKFDYEFLDTSIITDQDFFEEIHLDAIKRHKHFGLFKSEDRGERSNHPFEIRSLKNIQFILKNILQNPNSIMKKFIKEILLDICVFDGFDKLMTFEQNSLVNGSTRGQESLDELIDQQIEKNELVSVMTDQNEYLHVTPLDDNFDRVRWKDPLEDKAPRFGRVLNNIQTKFTRESIISDIYHIFPQNVYFKELLSVYLLSDQSYSNILRRRLSKFKNSMDFQNANPVIHWFRTLVDNCSDRITNEFDVAGCFKMIVTGQSCVKITNREFKTELQVNEILNDLIKILTNVEPINIEDDDANTGLNHIETSILILGINDGKPQVSKEFTLNASMNEDPSDPSCLLPLEPELILINKPATINNLQV</sequence>
<keyword evidence="2" id="KW-1185">Reference proteome</keyword>
<evidence type="ECO:0000313" key="2">
    <source>
        <dbReference type="Proteomes" id="UP000009328"/>
    </source>
</evidence>
<dbReference type="EMBL" id="CAIF01000005">
    <property type="protein sequence ID" value="CCH40730.1"/>
    <property type="molecule type" value="Genomic_DNA"/>
</dbReference>
<gene>
    <name evidence="1" type="ORF">BN7_264</name>
</gene>